<dbReference type="InterPro" id="IPR023393">
    <property type="entry name" value="START-like_dom_sf"/>
</dbReference>
<dbReference type="SUPFAM" id="SSF55961">
    <property type="entry name" value="Bet v1-like"/>
    <property type="match status" value="1"/>
</dbReference>
<gene>
    <name evidence="1" type="ORF">NVS89_19395</name>
</gene>
<keyword evidence="2" id="KW-1185">Reference proteome</keyword>
<proteinExistence type="predicted"/>
<comment type="caution">
    <text evidence="1">The sequence shown here is derived from an EMBL/GenBank/DDBJ whole genome shotgun (WGS) entry which is preliminary data.</text>
</comment>
<dbReference type="Pfam" id="PF06240">
    <property type="entry name" value="COXG"/>
    <property type="match status" value="1"/>
</dbReference>
<protein>
    <submittedName>
        <fullName evidence="1">SRPBCC family protein</fullName>
    </submittedName>
</protein>
<dbReference type="InterPro" id="IPR010419">
    <property type="entry name" value="CO_DH_gsu"/>
</dbReference>
<dbReference type="RefSeq" id="WP_258734408.1">
    <property type="nucleotide sequence ID" value="NZ_JANTHZ010000010.1"/>
</dbReference>
<reference evidence="1" key="1">
    <citation type="submission" date="2022-08" db="EMBL/GenBank/DDBJ databases">
        <authorList>
            <person name="Li F."/>
        </authorList>
    </citation>
    <scope>NUCLEOTIDE SEQUENCE</scope>
    <source>
        <strain evidence="1">MQZ15Z-1</strain>
    </source>
</reference>
<dbReference type="Proteomes" id="UP001151088">
    <property type="component" value="Unassembled WGS sequence"/>
</dbReference>
<dbReference type="EMBL" id="JANTHZ010000010">
    <property type="protein sequence ID" value="MCS0497257.1"/>
    <property type="molecule type" value="Genomic_DNA"/>
</dbReference>
<dbReference type="AlphaFoldDB" id="A0A9X2T3L4"/>
<sequence>MEIRNSFEIPLPPDEAWNVLMDIPRIAPCMPGAALTGQTGDGGYEGQVAVRLGPVALSFKGVAHFIERDAAARRARLKGQGADQKGRGGASGLVTFELSPSGAGTRADITTEVALSGPVAQYGRGTGVIQGVATQLCNQFADNLRALIAAPGAGGTAPDGTPAAPAAAPPAAKPISGFSLILTVLWQSLRRLWSRA</sequence>
<dbReference type="PANTHER" id="PTHR38588:SF1">
    <property type="entry name" value="BLL0334 PROTEIN"/>
    <property type="match status" value="1"/>
</dbReference>
<name>A0A9X2T3L4_9HYPH</name>
<evidence type="ECO:0000313" key="1">
    <source>
        <dbReference type="EMBL" id="MCS0497257.1"/>
    </source>
</evidence>
<dbReference type="PANTHER" id="PTHR38588">
    <property type="entry name" value="BLL0334 PROTEIN"/>
    <property type="match status" value="1"/>
</dbReference>
<organism evidence="1 2">
    <name type="scientific">Ancylobacter mangrovi</name>
    <dbReference type="NCBI Taxonomy" id="2972472"/>
    <lineage>
        <taxon>Bacteria</taxon>
        <taxon>Pseudomonadati</taxon>
        <taxon>Pseudomonadota</taxon>
        <taxon>Alphaproteobacteria</taxon>
        <taxon>Hyphomicrobiales</taxon>
        <taxon>Xanthobacteraceae</taxon>
        <taxon>Ancylobacter</taxon>
    </lineage>
</organism>
<accession>A0A9X2T3L4</accession>
<dbReference type="CDD" id="cd07823">
    <property type="entry name" value="SRPBCC_5"/>
    <property type="match status" value="1"/>
</dbReference>
<evidence type="ECO:0000313" key="2">
    <source>
        <dbReference type="Proteomes" id="UP001151088"/>
    </source>
</evidence>
<dbReference type="Gene3D" id="3.30.530.20">
    <property type="match status" value="1"/>
</dbReference>